<reference evidence="2 3" key="1">
    <citation type="submission" date="2014-02" db="EMBL/GenBank/DDBJ databases">
        <authorList>
            <person name="Sears C."/>
            <person name="Carroll K."/>
            <person name="Sack B.R."/>
            <person name="Qadri F."/>
            <person name="Myers L.L."/>
            <person name="Chung G.-T."/>
            <person name="Escheverria P."/>
            <person name="Fraser C.M."/>
            <person name="Sadzewicz L."/>
            <person name="Shefchek K.A."/>
            <person name="Tallon L."/>
            <person name="Das S.P."/>
            <person name="Daugherty S."/>
            <person name="Mongodin E.F."/>
        </authorList>
    </citation>
    <scope>NUCLEOTIDE SEQUENCE [LARGE SCALE GENOMIC DNA]</scope>
    <source>
        <strain evidence="2 3">3976T8</strain>
    </source>
</reference>
<evidence type="ECO:0000313" key="3">
    <source>
        <dbReference type="Proteomes" id="UP000020938"/>
    </source>
</evidence>
<sequence>MTDLLAIIQNGNGNIKLEINDEDMAAMQTLAYDSLRKTPEKAEDSSYNSVLYNTKDQLNS</sequence>
<dbReference type="PATRIC" id="fig|1339314.3.peg.4587"/>
<dbReference type="RefSeq" id="WP_032599095.1">
    <property type="nucleotide sequence ID" value="NZ_JGDS01000069.1"/>
</dbReference>
<dbReference type="Proteomes" id="UP000020938">
    <property type="component" value="Unassembled WGS sequence"/>
</dbReference>
<proteinExistence type="predicted"/>
<dbReference type="EMBL" id="JGDS01000069">
    <property type="protein sequence ID" value="EXZ71241.1"/>
    <property type="molecule type" value="Genomic_DNA"/>
</dbReference>
<evidence type="ECO:0000313" key="2">
    <source>
        <dbReference type="EMBL" id="EXZ71241.1"/>
    </source>
</evidence>
<organism evidence="2 3">
    <name type="scientific">Bacteroides fragilis str. 3976T8</name>
    <dbReference type="NCBI Taxonomy" id="1339314"/>
    <lineage>
        <taxon>Bacteria</taxon>
        <taxon>Pseudomonadati</taxon>
        <taxon>Bacteroidota</taxon>
        <taxon>Bacteroidia</taxon>
        <taxon>Bacteroidales</taxon>
        <taxon>Bacteroidaceae</taxon>
        <taxon>Bacteroides</taxon>
    </lineage>
</organism>
<protein>
    <submittedName>
        <fullName evidence="2">Uncharacterized protein</fullName>
    </submittedName>
</protein>
<gene>
    <name evidence="2" type="ORF">M123_4465</name>
</gene>
<feature type="compositionally biased region" description="Polar residues" evidence="1">
    <location>
        <begin position="45"/>
        <end position="60"/>
    </location>
</feature>
<evidence type="ECO:0000256" key="1">
    <source>
        <dbReference type="SAM" id="MobiDB-lite"/>
    </source>
</evidence>
<accession>A0A016E273</accession>
<feature type="region of interest" description="Disordered" evidence="1">
    <location>
        <begin position="37"/>
        <end position="60"/>
    </location>
</feature>
<name>A0A016E273_BACFG</name>
<comment type="caution">
    <text evidence="2">The sequence shown here is derived from an EMBL/GenBank/DDBJ whole genome shotgun (WGS) entry which is preliminary data.</text>
</comment>
<dbReference type="AlphaFoldDB" id="A0A016E273"/>